<dbReference type="InterPro" id="IPR003107">
    <property type="entry name" value="HAT"/>
</dbReference>
<evidence type="ECO:0000256" key="5">
    <source>
        <dbReference type="SAM" id="MobiDB-lite"/>
    </source>
</evidence>
<evidence type="ECO:0000256" key="1">
    <source>
        <dbReference type="ARBA" id="ARBA00004123"/>
    </source>
</evidence>
<feature type="compositionally biased region" description="Basic and acidic residues" evidence="5">
    <location>
        <begin position="237"/>
        <end position="247"/>
    </location>
</feature>
<reference evidence="6" key="1">
    <citation type="submission" date="2020-03" db="EMBL/GenBank/DDBJ databases">
        <authorList>
            <person name="He L."/>
        </authorList>
    </citation>
    <scope>NUCLEOTIDE SEQUENCE</scope>
    <source>
        <strain evidence="6">CkLH20</strain>
    </source>
</reference>
<name>A0A9P6LFD0_9PEZI</name>
<dbReference type="GO" id="GO:0031048">
    <property type="term" value="P:regulatory ncRNA-mediated heterochromatin formation"/>
    <property type="evidence" value="ECO:0007669"/>
    <property type="project" value="TreeGrafter"/>
</dbReference>
<dbReference type="Gene3D" id="1.25.40.10">
    <property type="entry name" value="Tetratricopeptide repeat domain"/>
    <property type="match status" value="1"/>
</dbReference>
<evidence type="ECO:0000256" key="2">
    <source>
        <dbReference type="ARBA" id="ARBA00009265"/>
    </source>
</evidence>
<keyword evidence="7" id="KW-1185">Reference proteome</keyword>
<dbReference type="GO" id="GO:0006396">
    <property type="term" value="P:RNA processing"/>
    <property type="evidence" value="ECO:0007669"/>
    <property type="project" value="InterPro"/>
</dbReference>
<dbReference type="Proteomes" id="UP000781932">
    <property type="component" value="Unassembled WGS sequence"/>
</dbReference>
<feature type="compositionally biased region" description="Acidic residues" evidence="5">
    <location>
        <begin position="248"/>
        <end position="266"/>
    </location>
</feature>
<proteinExistence type="inferred from homology"/>
<dbReference type="AlphaFoldDB" id="A0A9P6LFD0"/>
<evidence type="ECO:0000313" key="6">
    <source>
        <dbReference type="EMBL" id="KAF9874019.1"/>
    </source>
</evidence>
<dbReference type="PANTHER" id="PTHR13471:SF0">
    <property type="entry name" value="NUCLEAR EXOSOME REGULATOR NRDE2"/>
    <property type="match status" value="1"/>
</dbReference>
<evidence type="ECO:0000256" key="4">
    <source>
        <dbReference type="ARBA" id="ARBA00023242"/>
    </source>
</evidence>
<dbReference type="GeneID" id="62164180"/>
<sequence>MSDNGDKKLTVPKFSSFKPKASTPAPSARQSSSEAAHGRKDGADDLADESRSRHGSRHRDDRRKHRHEHRSEHRHRDRKRSRSRSRDREIFAENPHPAKAIAVEDKPGNACFFVDKKGDPLIRRYGGNDHGRVPVYRRGGRGRILGSDGFLVIHRDGPREQFSIRRPGEGNSSLRDRSLFQHKIHRLKTKRIRPLEISQEIKTDAEEDFVPLSRSSKRRHTEELEPSGDEEPSYRSIEGKAKAHEFSDSDLDYDSDQDDGLNLDADEPLKQRSIQLSRQVKERPEDIPAWLNLIAHQDVLLKASESINHEVTKAEIHSFAEIKISMYESALAQTKKPEDEERLLLGLMLEGAKVWSSSKLDSKWADLVKNHDSSFCLWKARIDHRLTSLTTFQYNDIKSLHIDRLRTVAKQASVSVSPGPGHSTNDAAAPRYAQMIYVFLRATRFIYDAGYRELAVAAWQALLELNLQRPTSHEAMPDSEVIDSFRDFWEEEGSRIGEKNARGWHHYVQANGSVDAPESHRDSEVVAQSRDVYKSWGATERHRATVSRTPGRATDDVFEDDPYRVVMFSDIEELLFVIPSEIISAVWKQLVDGFLLFCCLPPAFRSSEWTESAQDDALIIGGLGMFEKDVTRRPNDPEVMDETKRVPIFKQDGSRLAVSSDLLFAGSDWFPYLCGWATISRTEGGPVDLSWIASALRQLVTLGNCKELAEYSLAVDVVNEPSSIKKRAKALIKQNPSNLGLYNAYALAELGYGNMDVGRQVVQSATGLLSTSNHAQGLILWKTWAWMELSAGNRTSAVVRLCAAVDESLRNTPGLVAPTSTQLLKARQILLDTLERHLSTRQLDDAVLTAECLAMLVYLTLEETSEPTSEAQGSITMAMERVWTVSSELCAQGLAKSQAHERLLQAGARLLYHHASRGPFRRTYLRDQLSQCIELFPRNTAFLTLFSWASTTFGIDDPVRDILRKVALTDTNDSISNRIFAIRYELERGNIHSTQAAFERALDSPACRTNPDFWRCYIRFSYATKQFRPKAKDVFFRGLRHCPWSKDLALEAYTTLINVMDEFELRSVFNTMASKGLRVHVDLEEFVAKRR</sequence>
<evidence type="ECO:0000313" key="7">
    <source>
        <dbReference type="Proteomes" id="UP000781932"/>
    </source>
</evidence>
<dbReference type="InterPro" id="IPR013633">
    <property type="entry name" value="NRDE-2"/>
</dbReference>
<dbReference type="SUPFAM" id="SSF48452">
    <property type="entry name" value="TPR-like"/>
    <property type="match status" value="1"/>
</dbReference>
<dbReference type="OrthoDB" id="297219at2759"/>
<keyword evidence="4" id="KW-0539">Nucleus</keyword>
<dbReference type="EMBL" id="JAATWM020000028">
    <property type="protein sequence ID" value="KAF9874019.1"/>
    <property type="molecule type" value="Genomic_DNA"/>
</dbReference>
<comment type="caution">
    <text evidence="6">The sequence shown here is derived from an EMBL/GenBank/DDBJ whole genome shotgun (WGS) entry which is preliminary data.</text>
</comment>
<organism evidence="6 7">
    <name type="scientific">Colletotrichum karsti</name>
    <dbReference type="NCBI Taxonomy" id="1095194"/>
    <lineage>
        <taxon>Eukaryota</taxon>
        <taxon>Fungi</taxon>
        <taxon>Dikarya</taxon>
        <taxon>Ascomycota</taxon>
        <taxon>Pezizomycotina</taxon>
        <taxon>Sordariomycetes</taxon>
        <taxon>Hypocreomycetidae</taxon>
        <taxon>Glomerellales</taxon>
        <taxon>Glomerellaceae</taxon>
        <taxon>Colletotrichum</taxon>
        <taxon>Colletotrichum boninense species complex</taxon>
    </lineage>
</organism>
<keyword evidence="3" id="KW-0677">Repeat</keyword>
<evidence type="ECO:0000256" key="3">
    <source>
        <dbReference type="ARBA" id="ARBA00022737"/>
    </source>
</evidence>
<dbReference type="Pfam" id="PF08424">
    <property type="entry name" value="NRDE-2"/>
    <property type="match status" value="1"/>
</dbReference>
<feature type="compositionally biased region" description="Basic and acidic residues" evidence="5">
    <location>
        <begin position="36"/>
        <end position="52"/>
    </location>
</feature>
<feature type="compositionally biased region" description="Basic residues" evidence="5">
    <location>
        <begin position="53"/>
        <end position="83"/>
    </location>
</feature>
<feature type="compositionally biased region" description="Polar residues" evidence="5">
    <location>
        <begin position="24"/>
        <end position="34"/>
    </location>
</feature>
<gene>
    <name evidence="6" type="ORF">CkaCkLH20_08391</name>
</gene>
<comment type="similarity">
    <text evidence="2">Belongs to the NRDE2 family.</text>
</comment>
<accession>A0A9P6LFD0</accession>
<evidence type="ECO:0008006" key="8">
    <source>
        <dbReference type="Google" id="ProtNLM"/>
    </source>
</evidence>
<dbReference type="SMART" id="SM00386">
    <property type="entry name" value="HAT"/>
    <property type="match status" value="2"/>
</dbReference>
<dbReference type="PANTHER" id="PTHR13471">
    <property type="entry name" value="TETRATRICOPEPTIDE-LIKE HELICAL"/>
    <property type="match status" value="1"/>
</dbReference>
<reference evidence="6" key="2">
    <citation type="submission" date="2020-11" db="EMBL/GenBank/DDBJ databases">
        <title>Whole genome sequencing of Colletotrichum sp.</title>
        <authorList>
            <person name="Li H."/>
        </authorList>
    </citation>
    <scope>NUCLEOTIDE SEQUENCE</scope>
    <source>
        <strain evidence="6">CkLH20</strain>
    </source>
</reference>
<dbReference type="GO" id="GO:1902369">
    <property type="term" value="P:negative regulation of RNA catabolic process"/>
    <property type="evidence" value="ECO:0007669"/>
    <property type="project" value="TreeGrafter"/>
</dbReference>
<dbReference type="GO" id="GO:0071013">
    <property type="term" value="C:catalytic step 2 spliceosome"/>
    <property type="evidence" value="ECO:0007669"/>
    <property type="project" value="TreeGrafter"/>
</dbReference>
<feature type="region of interest" description="Disordered" evidence="5">
    <location>
        <begin position="208"/>
        <end position="268"/>
    </location>
</feature>
<dbReference type="InterPro" id="IPR011990">
    <property type="entry name" value="TPR-like_helical_dom_sf"/>
</dbReference>
<protein>
    <recommendedName>
        <fullName evidence="8">Protein NRDE2-like protein</fullName>
    </recommendedName>
</protein>
<feature type="region of interest" description="Disordered" evidence="5">
    <location>
        <begin position="1"/>
        <end position="99"/>
    </location>
</feature>
<dbReference type="RefSeq" id="XP_038743480.1">
    <property type="nucleotide sequence ID" value="XM_038891106.1"/>
</dbReference>
<comment type="subcellular location">
    <subcellularLocation>
        <location evidence="1">Nucleus</location>
    </subcellularLocation>
</comment>